<evidence type="ECO:0000313" key="2">
    <source>
        <dbReference type="Proteomes" id="UP000011996"/>
    </source>
</evidence>
<accession>M5S5T7</accession>
<dbReference type="AlphaFoldDB" id="M5S5T7"/>
<sequence>MRLESESEFQINIDGEPVHSKCFDFSVVPGAIRFVLPEQAPLKPSD</sequence>
<evidence type="ECO:0000313" key="1">
    <source>
        <dbReference type="EMBL" id="EMI26801.1"/>
    </source>
</evidence>
<name>M5S5T7_9BACT</name>
<dbReference type="InterPro" id="IPR016064">
    <property type="entry name" value="NAD/diacylglycerol_kinase_sf"/>
</dbReference>
<organism evidence="1 2">
    <name type="scientific">Rhodopirellula europaea SH398</name>
    <dbReference type="NCBI Taxonomy" id="1263868"/>
    <lineage>
        <taxon>Bacteria</taxon>
        <taxon>Pseudomonadati</taxon>
        <taxon>Planctomycetota</taxon>
        <taxon>Planctomycetia</taxon>
        <taxon>Pirellulales</taxon>
        <taxon>Pirellulaceae</taxon>
        <taxon>Rhodopirellula</taxon>
    </lineage>
</organism>
<dbReference type="Proteomes" id="UP000011996">
    <property type="component" value="Unassembled WGS sequence"/>
</dbReference>
<dbReference type="EMBL" id="ANOF01000085">
    <property type="protein sequence ID" value="EMI26801.1"/>
    <property type="molecule type" value="Genomic_DNA"/>
</dbReference>
<dbReference type="SUPFAM" id="SSF111331">
    <property type="entry name" value="NAD kinase/diacylglycerol kinase-like"/>
    <property type="match status" value="1"/>
</dbReference>
<dbReference type="PATRIC" id="fig|1263868.3.peg.2921"/>
<reference evidence="1 2" key="1">
    <citation type="journal article" date="2013" name="Mar. Genomics">
        <title>Expression of sulfatases in Rhodopirellula baltica and the diversity of sulfatases in the genus Rhodopirellula.</title>
        <authorList>
            <person name="Wegner C.E."/>
            <person name="Richter-Heitmann T."/>
            <person name="Klindworth A."/>
            <person name="Klockow C."/>
            <person name="Richter M."/>
            <person name="Achstetter T."/>
            <person name="Glockner F.O."/>
            <person name="Harder J."/>
        </authorList>
    </citation>
    <scope>NUCLEOTIDE SEQUENCE [LARGE SCALE GENOMIC DNA]</scope>
    <source>
        <strain evidence="1 2">SH398</strain>
    </source>
</reference>
<dbReference type="STRING" id="1263868.RESH_02694"/>
<comment type="caution">
    <text evidence="1">The sequence shown here is derived from an EMBL/GenBank/DDBJ whole genome shotgun (WGS) entry which is preliminary data.</text>
</comment>
<proteinExistence type="predicted"/>
<protein>
    <submittedName>
        <fullName evidence="1">Uncharacterized protein</fullName>
    </submittedName>
</protein>
<gene>
    <name evidence="1" type="ORF">RESH_02694</name>
</gene>